<sequence length="108" mass="11791">MPRPCPAPSLQPTLTGSRQELQAWLLLGTSRLAGGPEPRLLAGAPRELAVPDGYTNRTGAVYLCPLTAHKNDCERMDITVKSEVKGLGRGAGSEVWQRGRAERIAWRR</sequence>
<gene>
    <name evidence="1" type="ORF">P7K49_011448</name>
</gene>
<dbReference type="Proteomes" id="UP001266305">
    <property type="component" value="Unassembled WGS sequence"/>
</dbReference>
<evidence type="ECO:0000313" key="1">
    <source>
        <dbReference type="EMBL" id="KAK2111702.1"/>
    </source>
</evidence>
<dbReference type="Gene3D" id="2.130.10.130">
    <property type="entry name" value="Integrin alpha, N-terminal"/>
    <property type="match status" value="1"/>
</dbReference>
<dbReference type="InterPro" id="IPR028994">
    <property type="entry name" value="Integrin_alpha_N"/>
</dbReference>
<reference evidence="1 2" key="1">
    <citation type="submission" date="2023-05" db="EMBL/GenBank/DDBJ databases">
        <title>B98-5 Cell Line De Novo Hybrid Assembly: An Optical Mapping Approach.</title>
        <authorList>
            <person name="Kananen K."/>
            <person name="Auerbach J.A."/>
            <person name="Kautto E."/>
            <person name="Blachly J.S."/>
        </authorList>
    </citation>
    <scope>NUCLEOTIDE SEQUENCE [LARGE SCALE GENOMIC DNA]</scope>
    <source>
        <strain evidence="1">B95-8</strain>
        <tissue evidence="1">Cell line</tissue>
    </source>
</reference>
<name>A0ABQ9VR10_SAGOE</name>
<dbReference type="EMBL" id="JASSZA010000005">
    <property type="protein sequence ID" value="KAK2111702.1"/>
    <property type="molecule type" value="Genomic_DNA"/>
</dbReference>
<protein>
    <submittedName>
        <fullName evidence="1">Uncharacterized protein</fullName>
    </submittedName>
</protein>
<proteinExistence type="predicted"/>
<comment type="caution">
    <text evidence="1">The sequence shown here is derived from an EMBL/GenBank/DDBJ whole genome shotgun (WGS) entry which is preliminary data.</text>
</comment>
<accession>A0ABQ9VR10</accession>
<keyword evidence="2" id="KW-1185">Reference proteome</keyword>
<evidence type="ECO:0000313" key="2">
    <source>
        <dbReference type="Proteomes" id="UP001266305"/>
    </source>
</evidence>
<organism evidence="1 2">
    <name type="scientific">Saguinus oedipus</name>
    <name type="common">Cotton-top tamarin</name>
    <name type="synonym">Oedipomidas oedipus</name>
    <dbReference type="NCBI Taxonomy" id="9490"/>
    <lineage>
        <taxon>Eukaryota</taxon>
        <taxon>Metazoa</taxon>
        <taxon>Chordata</taxon>
        <taxon>Craniata</taxon>
        <taxon>Vertebrata</taxon>
        <taxon>Euteleostomi</taxon>
        <taxon>Mammalia</taxon>
        <taxon>Eutheria</taxon>
        <taxon>Euarchontoglires</taxon>
        <taxon>Primates</taxon>
        <taxon>Haplorrhini</taxon>
        <taxon>Platyrrhini</taxon>
        <taxon>Cebidae</taxon>
        <taxon>Callitrichinae</taxon>
        <taxon>Saguinus</taxon>
    </lineage>
</organism>